<organism evidence="1">
    <name type="scientific">Rhizophora mucronata</name>
    <name type="common">Asiatic mangrove</name>
    <dbReference type="NCBI Taxonomy" id="61149"/>
    <lineage>
        <taxon>Eukaryota</taxon>
        <taxon>Viridiplantae</taxon>
        <taxon>Streptophyta</taxon>
        <taxon>Embryophyta</taxon>
        <taxon>Tracheophyta</taxon>
        <taxon>Spermatophyta</taxon>
        <taxon>Magnoliopsida</taxon>
        <taxon>eudicotyledons</taxon>
        <taxon>Gunneridae</taxon>
        <taxon>Pentapetalae</taxon>
        <taxon>rosids</taxon>
        <taxon>fabids</taxon>
        <taxon>Malpighiales</taxon>
        <taxon>Rhizophoraceae</taxon>
        <taxon>Rhizophora</taxon>
    </lineage>
</organism>
<sequence>MPNKDVKQHDRAAVDIN</sequence>
<protein>
    <submittedName>
        <fullName evidence="1">Uncharacterized protein</fullName>
    </submittedName>
</protein>
<proteinExistence type="predicted"/>
<name>A0A2P2N8L3_RHIMU</name>
<dbReference type="EMBL" id="GGEC01058350">
    <property type="protein sequence ID" value="MBX38834.1"/>
    <property type="molecule type" value="Transcribed_RNA"/>
</dbReference>
<evidence type="ECO:0000313" key="1">
    <source>
        <dbReference type="EMBL" id="MBX38834.1"/>
    </source>
</evidence>
<accession>A0A2P2N8L3</accession>
<dbReference type="AlphaFoldDB" id="A0A2P2N8L3"/>
<reference evidence="1" key="1">
    <citation type="submission" date="2018-02" db="EMBL/GenBank/DDBJ databases">
        <title>Rhizophora mucronata_Transcriptome.</title>
        <authorList>
            <person name="Meera S.P."/>
            <person name="Sreeshan A."/>
            <person name="Augustine A."/>
        </authorList>
    </citation>
    <scope>NUCLEOTIDE SEQUENCE</scope>
    <source>
        <tissue evidence="1">Leaf</tissue>
    </source>
</reference>